<keyword evidence="5" id="KW-0186">Copper</keyword>
<feature type="domain" description="Plastocyanin-like" evidence="10">
    <location>
        <begin position="37"/>
        <end position="146"/>
    </location>
</feature>
<dbReference type="CDD" id="cd13850">
    <property type="entry name" value="CuRO_1_Abr2_like"/>
    <property type="match status" value="1"/>
</dbReference>
<dbReference type="Proteomes" id="UP001148299">
    <property type="component" value="Unassembled WGS sequence"/>
</dbReference>
<comment type="similarity">
    <text evidence="1">Belongs to the multicopper oxidase family.</text>
</comment>
<keyword evidence="2" id="KW-0479">Metal-binding</keyword>
<keyword evidence="3" id="KW-0732">Signal</keyword>
<dbReference type="InterPro" id="IPR011706">
    <property type="entry name" value="Cu-oxidase_C"/>
</dbReference>
<evidence type="ECO:0000256" key="2">
    <source>
        <dbReference type="ARBA" id="ARBA00022723"/>
    </source>
</evidence>
<dbReference type="SUPFAM" id="SSF49503">
    <property type="entry name" value="Cupredoxins"/>
    <property type="match status" value="3"/>
</dbReference>
<keyword evidence="12" id="KW-1185">Reference proteome</keyword>
<dbReference type="PANTHER" id="PTHR11709:SF488">
    <property type="entry name" value="LACCASE-RELATED"/>
    <property type="match status" value="1"/>
</dbReference>
<dbReference type="InterPro" id="IPR001117">
    <property type="entry name" value="Cu-oxidase_2nd"/>
</dbReference>
<dbReference type="PANTHER" id="PTHR11709">
    <property type="entry name" value="MULTI-COPPER OXIDASE"/>
    <property type="match status" value="1"/>
</dbReference>
<evidence type="ECO:0000256" key="1">
    <source>
        <dbReference type="ARBA" id="ARBA00010609"/>
    </source>
</evidence>
<protein>
    <submittedName>
        <fullName evidence="11">Uncharacterized protein</fullName>
    </submittedName>
</protein>
<name>A0A9W9QY18_PENBR</name>
<reference evidence="11" key="1">
    <citation type="submission" date="2022-12" db="EMBL/GenBank/DDBJ databases">
        <authorList>
            <person name="Petersen C."/>
        </authorList>
    </citation>
    <scope>NUCLEOTIDE SEQUENCE</scope>
    <source>
        <strain evidence="11">IBT 35675</strain>
    </source>
</reference>
<keyword evidence="4" id="KW-0560">Oxidoreductase</keyword>
<accession>A0A9W9QY18</accession>
<dbReference type="Pfam" id="PF00394">
    <property type="entry name" value="Cu-oxidase"/>
    <property type="match status" value="1"/>
</dbReference>
<dbReference type="EMBL" id="JAPZBR010000006">
    <property type="protein sequence ID" value="KAJ5350197.1"/>
    <property type="molecule type" value="Genomic_DNA"/>
</dbReference>
<dbReference type="AlphaFoldDB" id="A0A9W9QY18"/>
<organism evidence="11 12">
    <name type="scientific">Penicillium brevicompactum</name>
    <dbReference type="NCBI Taxonomy" id="5074"/>
    <lineage>
        <taxon>Eukaryota</taxon>
        <taxon>Fungi</taxon>
        <taxon>Dikarya</taxon>
        <taxon>Ascomycota</taxon>
        <taxon>Pezizomycotina</taxon>
        <taxon>Eurotiomycetes</taxon>
        <taxon>Eurotiomycetidae</taxon>
        <taxon>Eurotiales</taxon>
        <taxon>Aspergillaceae</taxon>
        <taxon>Penicillium</taxon>
    </lineage>
</organism>
<evidence type="ECO:0000313" key="12">
    <source>
        <dbReference type="Proteomes" id="UP001148299"/>
    </source>
</evidence>
<evidence type="ECO:0000313" key="11">
    <source>
        <dbReference type="EMBL" id="KAJ5350197.1"/>
    </source>
</evidence>
<evidence type="ECO:0000259" key="8">
    <source>
        <dbReference type="Pfam" id="PF00394"/>
    </source>
</evidence>
<evidence type="ECO:0000256" key="4">
    <source>
        <dbReference type="ARBA" id="ARBA00023002"/>
    </source>
</evidence>
<dbReference type="Pfam" id="PF07731">
    <property type="entry name" value="Cu-oxidase_2"/>
    <property type="match status" value="1"/>
</dbReference>
<dbReference type="GO" id="GO:0016491">
    <property type="term" value="F:oxidoreductase activity"/>
    <property type="evidence" value="ECO:0007669"/>
    <property type="project" value="UniProtKB-KW"/>
</dbReference>
<dbReference type="Pfam" id="PF07732">
    <property type="entry name" value="Cu-oxidase_3"/>
    <property type="match status" value="1"/>
</dbReference>
<dbReference type="InterPro" id="IPR045087">
    <property type="entry name" value="Cu-oxidase_fam"/>
</dbReference>
<evidence type="ECO:0000256" key="6">
    <source>
        <dbReference type="ARBA" id="ARBA00023180"/>
    </source>
</evidence>
<dbReference type="InterPro" id="IPR011707">
    <property type="entry name" value="Cu-oxidase-like_N"/>
</dbReference>
<dbReference type="GO" id="GO:0005507">
    <property type="term" value="F:copper ion binding"/>
    <property type="evidence" value="ECO:0007669"/>
    <property type="project" value="InterPro"/>
</dbReference>
<gene>
    <name evidence="11" type="ORF">N7541_007924</name>
</gene>
<evidence type="ECO:0000256" key="3">
    <source>
        <dbReference type="ARBA" id="ARBA00022729"/>
    </source>
</evidence>
<dbReference type="PROSITE" id="PS00079">
    <property type="entry name" value="MULTICOPPER_OXIDASE1"/>
    <property type="match status" value="1"/>
</dbReference>
<evidence type="ECO:0000259" key="9">
    <source>
        <dbReference type="Pfam" id="PF07731"/>
    </source>
</evidence>
<evidence type="ECO:0000259" key="10">
    <source>
        <dbReference type="Pfam" id="PF07732"/>
    </source>
</evidence>
<evidence type="ECO:0000256" key="7">
    <source>
        <dbReference type="SAM" id="MobiDB-lite"/>
    </source>
</evidence>
<dbReference type="InterPro" id="IPR002355">
    <property type="entry name" value="Cu_oxidase_Cu_BS"/>
</dbReference>
<dbReference type="Gene3D" id="2.60.40.420">
    <property type="entry name" value="Cupredoxins - blue copper proteins"/>
    <property type="match status" value="3"/>
</dbReference>
<proteinExistence type="inferred from homology"/>
<dbReference type="InterPro" id="IPR008972">
    <property type="entry name" value="Cupredoxin"/>
</dbReference>
<feature type="domain" description="Plastocyanin-like" evidence="9">
    <location>
        <begin position="538"/>
        <end position="662"/>
    </location>
</feature>
<comment type="caution">
    <text evidence="11">The sequence shown here is derived from an EMBL/GenBank/DDBJ whole genome shotgun (WGS) entry which is preliminary data.</text>
</comment>
<feature type="region of interest" description="Disordered" evidence="7">
    <location>
        <begin position="275"/>
        <end position="298"/>
    </location>
</feature>
<dbReference type="InterPro" id="IPR033138">
    <property type="entry name" value="Cu_oxidase_CS"/>
</dbReference>
<evidence type="ECO:0000256" key="5">
    <source>
        <dbReference type="ARBA" id="ARBA00023008"/>
    </source>
</evidence>
<sequence length="672" mass="74304">MFVHQTLYITWLVLGYFVCHSGAILRTYNLTVHSDIRAPDGVKREVYLINGQQPGPLIEADEGDDLEIFVKNLLPVDATLHWHGLLQRGTPDMDGVPGVTQYPIPPGGNFTYQFSVKDEYGFYWYHSHVKAYYNDGLRGPLFIRPSPSRPRPFEKLAHCPHEREILLQAESDALSVLLNDWTHEVSDTIYNRFFKTGAFPNCVDSILANGFGRVECLPEYMLQAGPGLGQGDMEQTSSSVMTMPMAKQMESDINMDKSVTSQIPIRSTAMGSTKDMTMHTSSSMSPMQTPSPSTSGMPMSASMDMPGMAPSMTSLGPRGCMPPMMFKPGFNASSLPPETCTNTSSLLLNIPANRTNGWLALNLVNSGAVSRLRVSLDAHTMFVYAADGLYVEMQEVKVLEIEIGQRYSVMILLDQTPGNYYLRFATYPEGDMQQVLEGQAIVSYNNSMTHSKAQMNVTDDPSNVWMLTNGSAKSDASVINPQLLSPFTPTNPPSGPAHQTHNFMINQTGIVTWVLNDAPFSDPKIPIIQGNVSDGWLAKTTIHMPFNSTIDIIMRIANNSMDMSTIADMKCSLEMGHPIHLHGHKFWVLGSGTGSFPYSSATDAPEPLLNLRNPPYRDTTNLPASGWAVIRYVTDNPGAWILHCHIQWHMLSGMELVLVEGQDQLPALIRSI</sequence>
<feature type="domain" description="Plastocyanin-like" evidence="8">
    <location>
        <begin position="361"/>
        <end position="445"/>
    </location>
</feature>
<dbReference type="PROSITE" id="PS00080">
    <property type="entry name" value="MULTICOPPER_OXIDASE2"/>
    <property type="match status" value="1"/>
</dbReference>
<reference evidence="11" key="2">
    <citation type="journal article" date="2023" name="IMA Fungus">
        <title>Comparative genomic study of the Penicillium genus elucidates a diverse pangenome and 15 lateral gene transfer events.</title>
        <authorList>
            <person name="Petersen C."/>
            <person name="Sorensen T."/>
            <person name="Nielsen M.R."/>
            <person name="Sondergaard T.E."/>
            <person name="Sorensen J.L."/>
            <person name="Fitzpatrick D.A."/>
            <person name="Frisvad J.C."/>
            <person name="Nielsen K.L."/>
        </authorList>
    </citation>
    <scope>NUCLEOTIDE SEQUENCE</scope>
    <source>
        <strain evidence="11">IBT 35675</strain>
    </source>
</reference>
<keyword evidence="6" id="KW-0325">Glycoprotein</keyword>